<dbReference type="Pfam" id="PF00582">
    <property type="entry name" value="Usp"/>
    <property type="match status" value="1"/>
</dbReference>
<dbReference type="SUPFAM" id="SSF52402">
    <property type="entry name" value="Adenine nucleotide alpha hydrolases-like"/>
    <property type="match status" value="1"/>
</dbReference>
<evidence type="ECO:0000256" key="1">
    <source>
        <dbReference type="ARBA" id="ARBA00008791"/>
    </source>
</evidence>
<sequence>MYSKILIAYDRSKGAKLAIEEGFYLAKTLDCKVGIIWVVPPIPYYAITLVIEHEEEEEGEKTFFKEIKKDIEEAEKKWGLKVSEFYKRYGHPALEIVYCANENHYDLIILGHSGYSGALGRALGSTAARVTEEASCSVLIARHPSPEH</sequence>
<comment type="similarity">
    <text evidence="1 2">Belongs to the universal stress protein A family.</text>
</comment>
<accession>A0A4Y8PGW7</accession>
<reference evidence="4 5" key="1">
    <citation type="submission" date="2016-05" db="EMBL/GenBank/DDBJ databases">
        <title>Diversity and Homogeneity among Thermoacidophilic Verrucomicrobia Methanotrophs Linked with Geographical Origin.</title>
        <authorList>
            <person name="Erikstad H.-A."/>
            <person name="Smestad N.B."/>
            <person name="Ceballos R.M."/>
            <person name="Birkeland N.-K."/>
        </authorList>
    </citation>
    <scope>NUCLEOTIDE SEQUENCE [LARGE SCALE GENOMIC DNA]</scope>
    <source>
        <strain evidence="4 5">Phi</strain>
    </source>
</reference>
<dbReference type="RefSeq" id="WP_134439320.1">
    <property type="nucleotide sequence ID" value="NZ_CP065957.1"/>
</dbReference>
<dbReference type="PANTHER" id="PTHR46268:SF6">
    <property type="entry name" value="UNIVERSAL STRESS PROTEIN UP12"/>
    <property type="match status" value="1"/>
</dbReference>
<dbReference type="InterPro" id="IPR014729">
    <property type="entry name" value="Rossmann-like_a/b/a_fold"/>
</dbReference>
<gene>
    <name evidence="4" type="ORF">A7Q10_04980</name>
</gene>
<keyword evidence="2" id="KW-0963">Cytoplasm</keyword>
<proteinExistence type="inferred from homology"/>
<name>A0A4Y8PGW7_9BACT</name>
<dbReference type="InterPro" id="IPR006016">
    <property type="entry name" value="UspA"/>
</dbReference>
<organism evidence="4 5">
    <name type="scientific">Methylacidiphilum caldifontis</name>
    <dbReference type="NCBI Taxonomy" id="2795386"/>
    <lineage>
        <taxon>Bacteria</taxon>
        <taxon>Pseudomonadati</taxon>
        <taxon>Verrucomicrobiota</taxon>
        <taxon>Methylacidiphilae</taxon>
        <taxon>Methylacidiphilales</taxon>
        <taxon>Methylacidiphilaceae</taxon>
        <taxon>Methylacidiphilum (ex Ratnadevi et al. 2023)</taxon>
    </lineage>
</organism>
<dbReference type="GO" id="GO:0005737">
    <property type="term" value="C:cytoplasm"/>
    <property type="evidence" value="ECO:0007669"/>
    <property type="project" value="UniProtKB-SubCell"/>
</dbReference>
<comment type="caution">
    <text evidence="4">The sequence shown here is derived from an EMBL/GenBank/DDBJ whole genome shotgun (WGS) entry which is preliminary data.</text>
</comment>
<evidence type="ECO:0000256" key="2">
    <source>
        <dbReference type="PIRNR" id="PIRNR006276"/>
    </source>
</evidence>
<keyword evidence="5" id="KW-1185">Reference proteome</keyword>
<dbReference type="EMBL" id="LXQC01000079">
    <property type="protein sequence ID" value="TFE71327.1"/>
    <property type="molecule type" value="Genomic_DNA"/>
</dbReference>
<dbReference type="PIRSF" id="PIRSF006276">
    <property type="entry name" value="UspA"/>
    <property type="match status" value="1"/>
</dbReference>
<dbReference type="PRINTS" id="PR01438">
    <property type="entry name" value="UNVRSLSTRESS"/>
</dbReference>
<dbReference type="OrthoDB" id="9794782at2"/>
<comment type="subcellular location">
    <subcellularLocation>
        <location evidence="2">Cytoplasm</location>
    </subcellularLocation>
</comment>
<dbReference type="CDD" id="cd00293">
    <property type="entry name" value="USP-like"/>
    <property type="match status" value="1"/>
</dbReference>
<evidence type="ECO:0000259" key="3">
    <source>
        <dbReference type="Pfam" id="PF00582"/>
    </source>
</evidence>
<feature type="domain" description="UspA" evidence="3">
    <location>
        <begin position="1"/>
        <end position="142"/>
    </location>
</feature>
<dbReference type="InterPro" id="IPR006015">
    <property type="entry name" value="Universal_stress_UspA"/>
</dbReference>
<evidence type="ECO:0000313" key="5">
    <source>
        <dbReference type="Proteomes" id="UP000297713"/>
    </source>
</evidence>
<dbReference type="Gene3D" id="3.40.50.620">
    <property type="entry name" value="HUPs"/>
    <property type="match status" value="1"/>
</dbReference>
<dbReference type="PANTHER" id="PTHR46268">
    <property type="entry name" value="STRESS RESPONSE PROTEIN NHAX"/>
    <property type="match status" value="1"/>
</dbReference>
<protein>
    <recommendedName>
        <fullName evidence="2">Universal stress protein</fullName>
    </recommendedName>
</protein>
<evidence type="ECO:0000313" key="4">
    <source>
        <dbReference type="EMBL" id="TFE71327.1"/>
    </source>
</evidence>
<dbReference type="AlphaFoldDB" id="A0A4Y8PGW7"/>
<dbReference type="Proteomes" id="UP000297713">
    <property type="component" value="Unassembled WGS sequence"/>
</dbReference>